<evidence type="ECO:0000313" key="1">
    <source>
        <dbReference type="EMBL" id="KAK9945651.1"/>
    </source>
</evidence>
<evidence type="ECO:0000313" key="2">
    <source>
        <dbReference type="Proteomes" id="UP001457282"/>
    </source>
</evidence>
<keyword evidence="2" id="KW-1185">Reference proteome</keyword>
<proteinExistence type="predicted"/>
<gene>
    <name evidence="1" type="ORF">M0R45_011155</name>
</gene>
<dbReference type="AlphaFoldDB" id="A0AAW1YA67"/>
<sequence>MSRRIRAPVRYLLPRGVFNMVKGSQRENFPAKSGIFSTVTMKLGGEQGLVALMEDTWKYMIASVISLHYVSTYGAR</sequence>
<dbReference type="Proteomes" id="UP001457282">
    <property type="component" value="Unassembled WGS sequence"/>
</dbReference>
<accession>A0AAW1YA67</accession>
<organism evidence="1 2">
    <name type="scientific">Rubus argutus</name>
    <name type="common">Southern blackberry</name>
    <dbReference type="NCBI Taxonomy" id="59490"/>
    <lineage>
        <taxon>Eukaryota</taxon>
        <taxon>Viridiplantae</taxon>
        <taxon>Streptophyta</taxon>
        <taxon>Embryophyta</taxon>
        <taxon>Tracheophyta</taxon>
        <taxon>Spermatophyta</taxon>
        <taxon>Magnoliopsida</taxon>
        <taxon>eudicotyledons</taxon>
        <taxon>Gunneridae</taxon>
        <taxon>Pentapetalae</taxon>
        <taxon>rosids</taxon>
        <taxon>fabids</taxon>
        <taxon>Rosales</taxon>
        <taxon>Rosaceae</taxon>
        <taxon>Rosoideae</taxon>
        <taxon>Rosoideae incertae sedis</taxon>
        <taxon>Rubus</taxon>
    </lineage>
</organism>
<name>A0AAW1YA67_RUBAR</name>
<dbReference type="EMBL" id="JBEDUW010000002">
    <property type="protein sequence ID" value="KAK9945651.1"/>
    <property type="molecule type" value="Genomic_DNA"/>
</dbReference>
<reference evidence="1 2" key="1">
    <citation type="journal article" date="2023" name="G3 (Bethesda)">
        <title>A chromosome-length genome assembly and annotation of blackberry (Rubus argutus, cv. 'Hillquist').</title>
        <authorList>
            <person name="Bruna T."/>
            <person name="Aryal R."/>
            <person name="Dudchenko O."/>
            <person name="Sargent D.J."/>
            <person name="Mead D."/>
            <person name="Buti M."/>
            <person name="Cavallini A."/>
            <person name="Hytonen T."/>
            <person name="Andres J."/>
            <person name="Pham M."/>
            <person name="Weisz D."/>
            <person name="Mascagni F."/>
            <person name="Usai G."/>
            <person name="Natali L."/>
            <person name="Bassil N."/>
            <person name="Fernandez G.E."/>
            <person name="Lomsadze A."/>
            <person name="Armour M."/>
            <person name="Olukolu B."/>
            <person name="Poorten T."/>
            <person name="Britton C."/>
            <person name="Davik J."/>
            <person name="Ashrafi H."/>
            <person name="Aiden E.L."/>
            <person name="Borodovsky M."/>
            <person name="Worthington M."/>
        </authorList>
    </citation>
    <scope>NUCLEOTIDE SEQUENCE [LARGE SCALE GENOMIC DNA]</scope>
    <source>
        <strain evidence="1">PI 553951</strain>
    </source>
</reference>
<protein>
    <submittedName>
        <fullName evidence="1">Uncharacterized protein</fullName>
    </submittedName>
</protein>
<comment type="caution">
    <text evidence="1">The sequence shown here is derived from an EMBL/GenBank/DDBJ whole genome shotgun (WGS) entry which is preliminary data.</text>
</comment>